<comment type="caution">
    <text evidence="10">The sequence shown here is derived from an EMBL/GenBank/DDBJ whole genome shotgun (WGS) entry which is preliminary data.</text>
</comment>
<keyword evidence="7" id="KW-0482">Metalloprotease</keyword>
<dbReference type="Pfam" id="PF05649">
    <property type="entry name" value="Peptidase_M13_N"/>
    <property type="match status" value="1"/>
</dbReference>
<name>K6YQI7_9ALTE</name>
<proteinExistence type="inferred from homology"/>
<dbReference type="InterPro" id="IPR018497">
    <property type="entry name" value="Peptidase_M13_C"/>
</dbReference>
<evidence type="ECO:0000256" key="1">
    <source>
        <dbReference type="ARBA" id="ARBA00001947"/>
    </source>
</evidence>
<evidence type="ECO:0000259" key="8">
    <source>
        <dbReference type="Pfam" id="PF01431"/>
    </source>
</evidence>
<evidence type="ECO:0000256" key="3">
    <source>
        <dbReference type="ARBA" id="ARBA00022670"/>
    </source>
</evidence>
<dbReference type="InterPro" id="IPR008753">
    <property type="entry name" value="Peptidase_M13_N"/>
</dbReference>
<keyword evidence="3" id="KW-0645">Protease</keyword>
<dbReference type="GO" id="GO:0004222">
    <property type="term" value="F:metalloendopeptidase activity"/>
    <property type="evidence" value="ECO:0007669"/>
    <property type="project" value="InterPro"/>
</dbReference>
<evidence type="ECO:0000313" key="11">
    <source>
        <dbReference type="Proteomes" id="UP000006334"/>
    </source>
</evidence>
<keyword evidence="4" id="KW-0479">Metal-binding</keyword>
<comment type="cofactor">
    <cofactor evidence="1">
        <name>Zn(2+)</name>
        <dbReference type="ChEBI" id="CHEBI:29105"/>
    </cofactor>
</comment>
<evidence type="ECO:0000259" key="9">
    <source>
        <dbReference type="Pfam" id="PF05649"/>
    </source>
</evidence>
<reference evidence="10 11" key="1">
    <citation type="journal article" date="2017" name="Antonie Van Leeuwenhoek">
        <title>Rhizobium rhizosphaerae sp. nov., a novel species isolated from rice rhizosphere.</title>
        <authorList>
            <person name="Zhao J.J."/>
            <person name="Zhang J."/>
            <person name="Zhang R.J."/>
            <person name="Zhang C.W."/>
            <person name="Yin H.Q."/>
            <person name="Zhang X.X."/>
        </authorList>
    </citation>
    <scope>NUCLEOTIDE SEQUENCE [LARGE SCALE GENOMIC DNA]</scope>
    <source>
        <strain evidence="10 11">E3</strain>
    </source>
</reference>
<evidence type="ECO:0000256" key="6">
    <source>
        <dbReference type="ARBA" id="ARBA00022833"/>
    </source>
</evidence>
<organism evidence="10 11">
    <name type="scientific">Aliiglaciecola lipolytica E3</name>
    <dbReference type="NCBI Taxonomy" id="1127673"/>
    <lineage>
        <taxon>Bacteria</taxon>
        <taxon>Pseudomonadati</taxon>
        <taxon>Pseudomonadota</taxon>
        <taxon>Gammaproteobacteria</taxon>
        <taxon>Alteromonadales</taxon>
        <taxon>Alteromonadaceae</taxon>
        <taxon>Aliiglaciecola</taxon>
    </lineage>
</organism>
<dbReference type="InterPro" id="IPR024079">
    <property type="entry name" value="MetalloPept_cat_dom_sf"/>
</dbReference>
<dbReference type="PROSITE" id="PS51885">
    <property type="entry name" value="NEPRILYSIN"/>
    <property type="match status" value="1"/>
</dbReference>
<dbReference type="Gene3D" id="3.40.390.10">
    <property type="entry name" value="Collagenase (Catalytic Domain)"/>
    <property type="match status" value="1"/>
</dbReference>
<evidence type="ECO:0000313" key="10">
    <source>
        <dbReference type="EMBL" id="GAC13595.1"/>
    </source>
</evidence>
<evidence type="ECO:0000256" key="5">
    <source>
        <dbReference type="ARBA" id="ARBA00022801"/>
    </source>
</evidence>
<dbReference type="Proteomes" id="UP000006334">
    <property type="component" value="Unassembled WGS sequence"/>
</dbReference>
<sequence>MSFAATVLLFGCSESPPVDTTKKDEPKKVEIPVEADPVVEDKPLGSGIILEHIDTSVKPGDDFFKYANGKWLDTVEIPEDKASLGSFQILHDEAQENVMAIIKNSAEGDFKKGSNEQKVGDLYNAYTNMEARDKAGIEPLVPELEKIDAIQNQEQLARYFAYAIKHSLGTPFALAQFVDFKNPESYMIYSWQAGLALPDREYYTSDEGSYQEIREKYQKHVAKMLTLTGIENPEKSAEIILDLETELASYHMKKEKTRDMVALYNKVPVAELSELMPKFNWTALLQELELTGLDGVVVTQMDYMRNLDDVIADTPLDTWKIYLKWMAIHQGATLLTTELDNANFEFFSKVLYGVEEQRPRWRRGVNLVNQHLGEVIGEVYVKEHFPPAAKERMLELVDNLLKAYEISIKELTWMSDETKKEALDKLSKFTPKIGYPDKWKDYSQLNISESDLIGNIKRSNELQWQQVLEKQPGPVQKHEWNMTPQTVNAYYNPPANEIVFPAGILQPPFFNMEAEDAVNYGGIGAIIGHEIGHGFDDAGSTFDGDGVLRNWWTEKDKEEFKKRTQQLVDQYNKFQPLEDLNVNGEFTLGENIGDLGGISIALKAYELALDGKEAPVLDGYTARQRIFLGYAQVWATVMRDETLRNQISTDPHSPAEYRVNGALPNVPEFYQAFDVKEGDAMYLAPEDRVKIW</sequence>
<protein>
    <submittedName>
        <fullName evidence="10">Endothelin-converting enzyme 1</fullName>
    </submittedName>
</protein>
<keyword evidence="5" id="KW-0378">Hydrolase</keyword>
<evidence type="ECO:0000256" key="4">
    <source>
        <dbReference type="ARBA" id="ARBA00022723"/>
    </source>
</evidence>
<dbReference type="CDD" id="cd08662">
    <property type="entry name" value="M13"/>
    <property type="match status" value="1"/>
</dbReference>
<feature type="domain" description="Peptidase M13 N-terminal" evidence="9">
    <location>
        <begin position="59"/>
        <end position="436"/>
    </location>
</feature>
<dbReference type="OrthoDB" id="9775677at2"/>
<evidence type="ECO:0000256" key="2">
    <source>
        <dbReference type="ARBA" id="ARBA00007357"/>
    </source>
</evidence>
<dbReference type="PANTHER" id="PTHR11733">
    <property type="entry name" value="ZINC METALLOPROTEASE FAMILY M13 NEPRILYSIN-RELATED"/>
    <property type="match status" value="1"/>
</dbReference>
<evidence type="ECO:0000256" key="7">
    <source>
        <dbReference type="ARBA" id="ARBA00023049"/>
    </source>
</evidence>
<dbReference type="Pfam" id="PF01431">
    <property type="entry name" value="Peptidase_M13"/>
    <property type="match status" value="1"/>
</dbReference>
<dbReference type="Gene3D" id="1.10.1380.10">
    <property type="entry name" value="Neutral endopeptidase , domain2"/>
    <property type="match status" value="1"/>
</dbReference>
<dbReference type="InterPro" id="IPR000718">
    <property type="entry name" value="Peptidase_M13"/>
</dbReference>
<dbReference type="EMBL" id="BAEN01000022">
    <property type="protein sequence ID" value="GAC13595.1"/>
    <property type="molecule type" value="Genomic_DNA"/>
</dbReference>
<comment type="similarity">
    <text evidence="2">Belongs to the peptidase M13 family.</text>
</comment>
<gene>
    <name evidence="10" type="ORF">GLIP_0953</name>
</gene>
<dbReference type="eggNOG" id="COG3590">
    <property type="taxonomic scope" value="Bacteria"/>
</dbReference>
<keyword evidence="6" id="KW-0862">Zinc</keyword>
<dbReference type="GO" id="GO:0005886">
    <property type="term" value="C:plasma membrane"/>
    <property type="evidence" value="ECO:0007669"/>
    <property type="project" value="TreeGrafter"/>
</dbReference>
<keyword evidence="11" id="KW-1185">Reference proteome</keyword>
<dbReference type="SUPFAM" id="SSF55486">
    <property type="entry name" value="Metalloproteases ('zincins'), catalytic domain"/>
    <property type="match status" value="1"/>
</dbReference>
<dbReference type="RefSeq" id="WP_008843412.1">
    <property type="nucleotide sequence ID" value="NZ_BAEN01000022.1"/>
</dbReference>
<accession>K6YQI7</accession>
<dbReference type="InterPro" id="IPR042089">
    <property type="entry name" value="Peptidase_M13_dom_2"/>
</dbReference>
<dbReference type="AlphaFoldDB" id="K6YQI7"/>
<dbReference type="STRING" id="1127673.GLIP_0953"/>
<dbReference type="PANTHER" id="PTHR11733:SF167">
    <property type="entry name" value="FI17812P1-RELATED"/>
    <property type="match status" value="1"/>
</dbReference>
<dbReference type="GO" id="GO:0046872">
    <property type="term" value="F:metal ion binding"/>
    <property type="evidence" value="ECO:0007669"/>
    <property type="project" value="UniProtKB-KW"/>
</dbReference>
<dbReference type="PRINTS" id="PR00786">
    <property type="entry name" value="NEPRILYSIN"/>
</dbReference>
<dbReference type="GO" id="GO:0016485">
    <property type="term" value="P:protein processing"/>
    <property type="evidence" value="ECO:0007669"/>
    <property type="project" value="TreeGrafter"/>
</dbReference>
<feature type="domain" description="Peptidase M13 C-terminal" evidence="8">
    <location>
        <begin position="488"/>
        <end position="689"/>
    </location>
</feature>